<gene>
    <name evidence="5" type="ORF">SM116_00215</name>
</gene>
<dbReference type="InterPro" id="IPR001296">
    <property type="entry name" value="Glyco_trans_1"/>
</dbReference>
<evidence type="ECO:0000256" key="2">
    <source>
        <dbReference type="ARBA" id="ARBA00022679"/>
    </source>
</evidence>
<dbReference type="Proteomes" id="UP001323798">
    <property type="component" value="Chromosome"/>
</dbReference>
<dbReference type="PANTHER" id="PTHR12526:SF510">
    <property type="entry name" value="D-INOSITOL 3-PHOSPHATE GLYCOSYLTRANSFERASE"/>
    <property type="match status" value="1"/>
</dbReference>
<feature type="domain" description="Glycosyl transferase family 1" evidence="3">
    <location>
        <begin position="203"/>
        <end position="356"/>
    </location>
</feature>
<reference evidence="5 6" key="1">
    <citation type="submission" date="2023-11" db="EMBL/GenBank/DDBJ databases">
        <title>Genome sequence of Microbacterium rhizosphaerae KACC 19337.</title>
        <authorList>
            <person name="Choi H."/>
            <person name="Kim S."/>
            <person name="Kim Y."/>
            <person name="Kwon S.-W."/>
            <person name="Heo J."/>
        </authorList>
    </citation>
    <scope>NUCLEOTIDE SEQUENCE [LARGE SCALE GENOMIC DNA]</scope>
    <source>
        <strain evidence="5 6">KACC 19337</strain>
    </source>
</reference>
<dbReference type="Pfam" id="PF00534">
    <property type="entry name" value="Glycos_transf_1"/>
    <property type="match status" value="1"/>
</dbReference>
<dbReference type="EMBL" id="CP139368">
    <property type="protein sequence ID" value="WPR89747.1"/>
    <property type="molecule type" value="Genomic_DNA"/>
</dbReference>
<keyword evidence="6" id="KW-1185">Reference proteome</keyword>
<name>A0ABZ0SQ24_9MICO</name>
<dbReference type="SUPFAM" id="SSF53756">
    <property type="entry name" value="UDP-Glycosyltransferase/glycogen phosphorylase"/>
    <property type="match status" value="1"/>
</dbReference>
<dbReference type="PANTHER" id="PTHR12526">
    <property type="entry name" value="GLYCOSYLTRANSFERASE"/>
    <property type="match status" value="1"/>
</dbReference>
<evidence type="ECO:0000259" key="3">
    <source>
        <dbReference type="Pfam" id="PF00534"/>
    </source>
</evidence>
<keyword evidence="1" id="KW-0328">Glycosyltransferase</keyword>
<accession>A0ABZ0SQ24</accession>
<dbReference type="Gene3D" id="3.40.50.2000">
    <property type="entry name" value="Glycogen Phosphorylase B"/>
    <property type="match status" value="2"/>
</dbReference>
<evidence type="ECO:0000313" key="6">
    <source>
        <dbReference type="Proteomes" id="UP001323798"/>
    </source>
</evidence>
<dbReference type="RefSeq" id="WP_320942461.1">
    <property type="nucleotide sequence ID" value="NZ_BAABEU010000003.1"/>
</dbReference>
<organism evidence="5 6">
    <name type="scientific">Microbacterium rhizosphaerae</name>
    <dbReference type="NCBI Taxonomy" id="1678237"/>
    <lineage>
        <taxon>Bacteria</taxon>
        <taxon>Bacillati</taxon>
        <taxon>Actinomycetota</taxon>
        <taxon>Actinomycetes</taxon>
        <taxon>Micrococcales</taxon>
        <taxon>Microbacteriaceae</taxon>
        <taxon>Microbacterium</taxon>
    </lineage>
</organism>
<dbReference type="Pfam" id="PF13579">
    <property type="entry name" value="Glyco_trans_4_4"/>
    <property type="match status" value="1"/>
</dbReference>
<feature type="domain" description="Glycosyltransferase subfamily 4-like N-terminal" evidence="4">
    <location>
        <begin position="25"/>
        <end position="186"/>
    </location>
</feature>
<dbReference type="InterPro" id="IPR028098">
    <property type="entry name" value="Glyco_trans_4-like_N"/>
</dbReference>
<proteinExistence type="predicted"/>
<evidence type="ECO:0000259" key="4">
    <source>
        <dbReference type="Pfam" id="PF13579"/>
    </source>
</evidence>
<protein>
    <submittedName>
        <fullName evidence="5">Glycosyltransferase</fullName>
    </submittedName>
</protein>
<evidence type="ECO:0000256" key="1">
    <source>
        <dbReference type="ARBA" id="ARBA00022676"/>
    </source>
</evidence>
<evidence type="ECO:0000313" key="5">
    <source>
        <dbReference type="EMBL" id="WPR89747.1"/>
    </source>
</evidence>
<keyword evidence="2" id="KW-0808">Transferase</keyword>
<sequence>MSPDSAALRTLFLNHTTVPGGAELSLVRMLRAHERWNAAVLLARPATPGLGAFADVPARIPVLVAGVVQRHGASSAGSSAQAANAVRLAAQAASTRVHPAFRTADVVVANTTRSAAYGALAARTSRIPYIVHIRDLVDPEAIGGSGAAIMERIVLPRADGVIADTERALDSARPFARRDAVLRVVPSASGIVRRARPTRSSAPLRIGMLARIDPWKGQELLLEAFAAAFPAGDQRLELAGGAPFGHEDFAAHLRRRAVELGVGDRLDLLGHVSDVDALLDQWDIAVQASLRAEPLGQNVLQYLAAGCATIVADEGGPTEWVRPEVNGLHFTARDPASLAAALRRLADDVTLRDRLGGVASVTPQLMTDAEAAAAHRGVYLEAARLNRR</sequence>